<keyword evidence="2" id="KW-0677">Repeat</keyword>
<dbReference type="InterPro" id="IPR002048">
    <property type="entry name" value="EF_hand_dom"/>
</dbReference>
<name>A0A2W5NU66_9SPHN</name>
<feature type="signal peptide" evidence="4">
    <location>
        <begin position="1"/>
        <end position="20"/>
    </location>
</feature>
<evidence type="ECO:0000256" key="1">
    <source>
        <dbReference type="ARBA" id="ARBA00022723"/>
    </source>
</evidence>
<dbReference type="GO" id="GO:0005509">
    <property type="term" value="F:calcium ion binding"/>
    <property type="evidence" value="ECO:0007669"/>
    <property type="project" value="InterPro"/>
</dbReference>
<organism evidence="6 7">
    <name type="scientific">Novosphingobium pentaromativorans</name>
    <dbReference type="NCBI Taxonomy" id="205844"/>
    <lineage>
        <taxon>Bacteria</taxon>
        <taxon>Pseudomonadati</taxon>
        <taxon>Pseudomonadota</taxon>
        <taxon>Alphaproteobacteria</taxon>
        <taxon>Sphingomonadales</taxon>
        <taxon>Sphingomonadaceae</taxon>
        <taxon>Novosphingobium</taxon>
    </lineage>
</organism>
<feature type="chain" id="PRO_5015840477" evidence="4">
    <location>
        <begin position="21"/>
        <end position="245"/>
    </location>
</feature>
<evidence type="ECO:0000256" key="3">
    <source>
        <dbReference type="SAM" id="MobiDB-lite"/>
    </source>
</evidence>
<dbReference type="SUPFAM" id="SSF47473">
    <property type="entry name" value="EF-hand"/>
    <property type="match status" value="2"/>
</dbReference>
<keyword evidence="1" id="KW-0479">Metal-binding</keyword>
<proteinExistence type="predicted"/>
<dbReference type="AlphaFoldDB" id="A0A2W5NU66"/>
<feature type="compositionally biased region" description="Gly residues" evidence="3">
    <location>
        <begin position="33"/>
        <end position="57"/>
    </location>
</feature>
<feature type="region of interest" description="Disordered" evidence="3">
    <location>
        <begin position="218"/>
        <end position="245"/>
    </location>
</feature>
<evidence type="ECO:0000313" key="6">
    <source>
        <dbReference type="EMBL" id="PZQ56996.1"/>
    </source>
</evidence>
<keyword evidence="4" id="KW-0732">Signal</keyword>
<evidence type="ECO:0000259" key="5">
    <source>
        <dbReference type="PROSITE" id="PS50222"/>
    </source>
</evidence>
<evidence type="ECO:0000313" key="7">
    <source>
        <dbReference type="Proteomes" id="UP000249082"/>
    </source>
</evidence>
<dbReference type="Pfam" id="PF13202">
    <property type="entry name" value="EF-hand_5"/>
    <property type="match status" value="3"/>
</dbReference>
<comment type="caution">
    <text evidence="6">The sequence shown here is derived from an EMBL/GenBank/DDBJ whole genome shotgun (WGS) entry which is preliminary data.</text>
</comment>
<sequence>MRKISLLLLPLLLLQTPAHAQMGGDDMGGMGGGGMGGGGMGGPGGGGPPGGGGGGGKPRMPKPISRAHYDKIVTALFRDADSNRDGLVTLDEFHTLVNARRDAAIKARFAKVDANGDGTISAAEFTAWQQQMGSVASDERGAVGDRSGQVLEVIAPDFGRDDDDRMLADLIEPISGTLIAKANTNYDAGVSLEELLAYEGARFEAADADKDGYLSMQELRPKNGGREGMLGRSGMRPMGPPPSGQ</sequence>
<accession>A0A2W5NU66</accession>
<dbReference type="PROSITE" id="PS00018">
    <property type="entry name" value="EF_HAND_1"/>
    <property type="match status" value="2"/>
</dbReference>
<dbReference type="PANTHER" id="PTHR10827">
    <property type="entry name" value="RETICULOCALBIN"/>
    <property type="match status" value="1"/>
</dbReference>
<dbReference type="Proteomes" id="UP000249082">
    <property type="component" value="Unassembled WGS sequence"/>
</dbReference>
<feature type="region of interest" description="Disordered" evidence="3">
    <location>
        <begin position="33"/>
        <end position="63"/>
    </location>
</feature>
<dbReference type="CDD" id="cd00051">
    <property type="entry name" value="EFh"/>
    <property type="match status" value="1"/>
</dbReference>
<evidence type="ECO:0000256" key="4">
    <source>
        <dbReference type="SAM" id="SignalP"/>
    </source>
</evidence>
<dbReference type="SMART" id="SM00054">
    <property type="entry name" value="EFh"/>
    <property type="match status" value="2"/>
</dbReference>
<reference evidence="6 7" key="1">
    <citation type="submission" date="2017-08" db="EMBL/GenBank/DDBJ databases">
        <title>Infants hospitalized years apart are colonized by the same room-sourced microbial strains.</title>
        <authorList>
            <person name="Brooks B."/>
            <person name="Olm M.R."/>
            <person name="Firek B.A."/>
            <person name="Baker R."/>
            <person name="Thomas B.C."/>
            <person name="Morowitz M.J."/>
            <person name="Banfield J.F."/>
        </authorList>
    </citation>
    <scope>NUCLEOTIDE SEQUENCE [LARGE SCALE GENOMIC DNA]</scope>
    <source>
        <strain evidence="6">S2_005_002_R2_33</strain>
    </source>
</reference>
<dbReference type="PANTHER" id="PTHR10827:SF98">
    <property type="entry name" value="45 KDA CALCIUM-BINDING PROTEIN"/>
    <property type="match status" value="1"/>
</dbReference>
<dbReference type="InterPro" id="IPR011992">
    <property type="entry name" value="EF-hand-dom_pair"/>
</dbReference>
<dbReference type="PROSITE" id="PS50222">
    <property type="entry name" value="EF_HAND_2"/>
    <property type="match status" value="1"/>
</dbReference>
<dbReference type="EMBL" id="QFPX01000002">
    <property type="protein sequence ID" value="PZQ56996.1"/>
    <property type="molecule type" value="Genomic_DNA"/>
</dbReference>
<evidence type="ECO:0000256" key="2">
    <source>
        <dbReference type="ARBA" id="ARBA00022737"/>
    </source>
</evidence>
<protein>
    <submittedName>
        <fullName evidence="6">Calcium-binding protein</fullName>
    </submittedName>
</protein>
<feature type="domain" description="EF-hand" evidence="5">
    <location>
        <begin position="100"/>
        <end position="135"/>
    </location>
</feature>
<gene>
    <name evidence="6" type="ORF">DI555_02390</name>
</gene>
<dbReference type="InterPro" id="IPR018247">
    <property type="entry name" value="EF_Hand_1_Ca_BS"/>
</dbReference>
<dbReference type="Gene3D" id="1.10.238.10">
    <property type="entry name" value="EF-hand"/>
    <property type="match status" value="1"/>
</dbReference>